<dbReference type="OrthoDB" id="3539654at2759"/>
<dbReference type="RefSeq" id="XP_037196874.1">
    <property type="nucleotide sequence ID" value="XM_037330541.1"/>
</dbReference>
<sequence>MAPPNPNHLGVILKASAKASPAVTLWCIAGAWGELLEEAIQNINPFDKANQAQVRAQIKGDHQGEVVWIVMDPDNLAHRRAVAYAFSQGKYGTTPPNVDFENMYSQDMALMAFYKCKRAVKYEHYVCKMRCLGREPRLSNYSILPRNDEIPSTMHGLGAGTYGDFLRKALRNFDYKDGANCRSANAIMLIWLARRRLYHWYSLQEAVEYSVLEDEAFFQPRRPFWSYFQMFGSAMGGEWE</sequence>
<evidence type="ECO:0000313" key="1">
    <source>
        <dbReference type="EMBL" id="KAF5877929.1"/>
    </source>
</evidence>
<dbReference type="Proteomes" id="UP000531561">
    <property type="component" value="Unassembled WGS sequence"/>
</dbReference>
<reference evidence="1 2" key="1">
    <citation type="journal article" date="2020" name="Phytopathology">
        <title>A high-quality genome resource of Botrytis fragariae, a new and rapidly spreading fungal pathogen causing strawberry gray mold in the U.S.A.</title>
        <authorList>
            <person name="Wu Y."/>
            <person name="Saski C.A."/>
            <person name="Schnabel G."/>
            <person name="Xiao S."/>
            <person name="Hu M."/>
        </authorList>
    </citation>
    <scope>NUCLEOTIDE SEQUENCE [LARGE SCALE GENOMIC DNA]</scope>
    <source>
        <strain evidence="1 2">BVB16</strain>
    </source>
</reference>
<proteinExistence type="predicted"/>
<name>A0A8H6B208_9HELO</name>
<keyword evidence="2" id="KW-1185">Reference proteome</keyword>
<protein>
    <submittedName>
        <fullName evidence="1">Uncharacterized protein</fullName>
    </submittedName>
</protein>
<dbReference type="EMBL" id="JABFCT010000002">
    <property type="protein sequence ID" value="KAF5877929.1"/>
    <property type="molecule type" value="Genomic_DNA"/>
</dbReference>
<comment type="caution">
    <text evidence="1">The sequence shown here is derived from an EMBL/GenBank/DDBJ whole genome shotgun (WGS) entry which is preliminary data.</text>
</comment>
<gene>
    <name evidence="1" type="ORF">Bfra_000093</name>
</gene>
<dbReference type="AlphaFoldDB" id="A0A8H6B208"/>
<organism evidence="1 2">
    <name type="scientific">Botrytis fragariae</name>
    <dbReference type="NCBI Taxonomy" id="1964551"/>
    <lineage>
        <taxon>Eukaryota</taxon>
        <taxon>Fungi</taxon>
        <taxon>Dikarya</taxon>
        <taxon>Ascomycota</taxon>
        <taxon>Pezizomycotina</taxon>
        <taxon>Leotiomycetes</taxon>
        <taxon>Helotiales</taxon>
        <taxon>Sclerotiniaceae</taxon>
        <taxon>Botrytis</taxon>
    </lineage>
</organism>
<dbReference type="GeneID" id="59254233"/>
<evidence type="ECO:0000313" key="2">
    <source>
        <dbReference type="Proteomes" id="UP000531561"/>
    </source>
</evidence>
<accession>A0A8H6B208</accession>